<reference evidence="1 2" key="1">
    <citation type="journal article" date="2016" name="Nat. Commun.">
        <title>Thousands of microbial genomes shed light on interconnected biogeochemical processes in an aquifer system.</title>
        <authorList>
            <person name="Anantharaman K."/>
            <person name="Brown C.T."/>
            <person name="Hug L.A."/>
            <person name="Sharon I."/>
            <person name="Castelle C.J."/>
            <person name="Probst A.J."/>
            <person name="Thomas B.C."/>
            <person name="Singh A."/>
            <person name="Wilkins M.J."/>
            <person name="Karaoz U."/>
            <person name="Brodie E.L."/>
            <person name="Williams K.H."/>
            <person name="Hubbard S.S."/>
            <person name="Banfield J.F."/>
        </authorList>
    </citation>
    <scope>NUCLEOTIDE SEQUENCE [LARGE SCALE GENOMIC DNA]</scope>
</reference>
<organism evidence="1 2">
    <name type="scientific">Candidatus Curtissbacteria bacterium RIFCSPHIGHO2_12_41_11</name>
    <dbReference type="NCBI Taxonomy" id="1797718"/>
    <lineage>
        <taxon>Bacteria</taxon>
        <taxon>Candidatus Curtissiibacteriota</taxon>
    </lineage>
</organism>
<comment type="caution">
    <text evidence="1">The sequence shown here is derived from an EMBL/GenBank/DDBJ whole genome shotgun (WGS) entry which is preliminary data.</text>
</comment>
<protein>
    <submittedName>
        <fullName evidence="1">Uncharacterized protein</fullName>
    </submittedName>
</protein>
<evidence type="ECO:0000313" key="1">
    <source>
        <dbReference type="EMBL" id="OGE00469.1"/>
    </source>
</evidence>
<dbReference type="Proteomes" id="UP000178393">
    <property type="component" value="Unassembled WGS sequence"/>
</dbReference>
<gene>
    <name evidence="1" type="ORF">A2W45_04175</name>
</gene>
<accession>A0A1F5H8Q6</accession>
<dbReference type="EMBL" id="MFBH01000006">
    <property type="protein sequence ID" value="OGE00469.1"/>
    <property type="molecule type" value="Genomic_DNA"/>
</dbReference>
<proteinExistence type="predicted"/>
<name>A0A1F5H8Q6_9BACT</name>
<dbReference type="AlphaFoldDB" id="A0A1F5H8Q6"/>
<sequence length="75" mass="8569">MERETLFKRLDRGIQKHIVQVYTVIATDLFAASVAFERIIEGENSEAKAVLTMPFILNFVAGYHFYCEGVQEKGK</sequence>
<evidence type="ECO:0000313" key="2">
    <source>
        <dbReference type="Proteomes" id="UP000178393"/>
    </source>
</evidence>